<dbReference type="AlphaFoldDB" id="A0A1G2JKS9"/>
<sequence>MLIFSTGVYLQSEECVINGKKQCRWVATGFEDESFMNGKEINPVEYSEKQEDLVKKFDKK</sequence>
<protein>
    <submittedName>
        <fullName evidence="1">Uncharacterized protein</fullName>
    </submittedName>
</protein>
<reference evidence="1 2" key="1">
    <citation type="journal article" date="2016" name="Nat. Commun.">
        <title>Thousands of microbial genomes shed light on interconnected biogeochemical processes in an aquifer system.</title>
        <authorList>
            <person name="Anantharaman K."/>
            <person name="Brown C.T."/>
            <person name="Hug L.A."/>
            <person name="Sharon I."/>
            <person name="Castelle C.J."/>
            <person name="Probst A.J."/>
            <person name="Thomas B.C."/>
            <person name="Singh A."/>
            <person name="Wilkins M.J."/>
            <person name="Karaoz U."/>
            <person name="Brodie E.L."/>
            <person name="Williams K.H."/>
            <person name="Hubbard S.S."/>
            <person name="Banfield J.F."/>
        </authorList>
    </citation>
    <scope>NUCLEOTIDE SEQUENCE [LARGE SCALE GENOMIC DNA]</scope>
</reference>
<comment type="caution">
    <text evidence="1">The sequence shown here is derived from an EMBL/GenBank/DDBJ whole genome shotgun (WGS) entry which is preliminary data.</text>
</comment>
<evidence type="ECO:0000313" key="2">
    <source>
        <dbReference type="Proteomes" id="UP000178935"/>
    </source>
</evidence>
<organism evidence="1 2">
    <name type="scientific">Candidatus Staskawiczbacteria bacterium RIFOXYD1_FULL_32_13</name>
    <dbReference type="NCBI Taxonomy" id="1802234"/>
    <lineage>
        <taxon>Bacteria</taxon>
        <taxon>Candidatus Staskawicziibacteriota</taxon>
    </lineage>
</organism>
<gene>
    <name evidence="1" type="ORF">A2561_00940</name>
</gene>
<accession>A0A1G2JKS9</accession>
<dbReference type="Proteomes" id="UP000178935">
    <property type="component" value="Unassembled WGS sequence"/>
</dbReference>
<dbReference type="EMBL" id="MHPU01000041">
    <property type="protein sequence ID" value="OGZ87563.1"/>
    <property type="molecule type" value="Genomic_DNA"/>
</dbReference>
<name>A0A1G2JKS9_9BACT</name>
<evidence type="ECO:0000313" key="1">
    <source>
        <dbReference type="EMBL" id="OGZ87563.1"/>
    </source>
</evidence>
<proteinExistence type="predicted"/>